<feature type="modified residue" description="N6-(pyridoxal phosphate)lysine" evidence="9 10">
    <location>
        <position position="226"/>
    </location>
</feature>
<dbReference type="RefSeq" id="WP_406697079.1">
    <property type="nucleotide sequence ID" value="NZ_CP155447.1"/>
</dbReference>
<feature type="binding site" evidence="9">
    <location>
        <begin position="121"/>
        <end position="123"/>
    </location>
    <ligand>
        <name>(6S)-5,6,7,8-tetrahydrofolate</name>
        <dbReference type="ChEBI" id="CHEBI:57453"/>
    </ligand>
</feature>
<keyword evidence="5 9" id="KW-0963">Cytoplasm</keyword>
<evidence type="ECO:0000256" key="6">
    <source>
        <dbReference type="ARBA" id="ARBA00022563"/>
    </source>
</evidence>
<comment type="cofactor">
    <cofactor evidence="1 9 10">
        <name>pyridoxal 5'-phosphate</name>
        <dbReference type="ChEBI" id="CHEBI:597326"/>
    </cofactor>
</comment>
<dbReference type="InterPro" id="IPR015424">
    <property type="entry name" value="PyrdxlP-dep_Trfase"/>
</dbReference>
<dbReference type="PIRSF" id="PIRSF000412">
    <property type="entry name" value="SHMT"/>
    <property type="match status" value="1"/>
</dbReference>
<evidence type="ECO:0000256" key="1">
    <source>
        <dbReference type="ARBA" id="ARBA00001933"/>
    </source>
</evidence>
<dbReference type="HAMAP" id="MF_00051">
    <property type="entry name" value="SHMT"/>
    <property type="match status" value="1"/>
</dbReference>
<evidence type="ECO:0000256" key="2">
    <source>
        <dbReference type="ARBA" id="ARBA00004496"/>
    </source>
</evidence>
<feature type="site" description="Plays an important role in substrate specificity" evidence="9">
    <location>
        <position position="225"/>
    </location>
</feature>
<sequence length="416" mass="44905">MDILKNQDPEVFDSILSEEHRQRDELELIASENYTSAAVMEAVGSVLTNKYAEGLPGRRYYGGCQYVDQVERLAIDRVKSLFGAAHANVQPHSGASANQAVYYASLEIGDSVLAMDLAQGGHLTHGMKLNFSGRWYPTVGYGVDPKTERIDYDRLASLAREHKPKLILAGASAYPRIIEFERIAEVAREIGATFFVDMAHVAGLVAAGLHPNPVPVADFVTTTTHKTLRGPRGGVVLCREERAKKLDSAVFPGLQGGPLMHVIAGKAVCFGEALKPEFKTYAAQVIANANTLAEELTRAGFRLVSGGTDNHLILIDMTSKGLTGKIGEASLGRAGITVNKNLIPFDKRKPMDPSGVRVGTPALTTRGMREDAIRQIAAWMITVLAAPDDEAVAKRVSGEIQEFARDYPVPAAALGR</sequence>
<keyword evidence="6 9" id="KW-0554">One-carbon metabolism</keyword>
<evidence type="ECO:0000259" key="11">
    <source>
        <dbReference type="Pfam" id="PF00464"/>
    </source>
</evidence>
<evidence type="ECO:0000256" key="4">
    <source>
        <dbReference type="ARBA" id="ARBA00011738"/>
    </source>
</evidence>
<evidence type="ECO:0000256" key="7">
    <source>
        <dbReference type="ARBA" id="ARBA00022679"/>
    </source>
</evidence>
<dbReference type="InterPro" id="IPR039429">
    <property type="entry name" value="SHMT-like_dom"/>
</dbReference>
<evidence type="ECO:0000256" key="8">
    <source>
        <dbReference type="ARBA" id="ARBA00022898"/>
    </source>
</evidence>
<dbReference type="GO" id="GO:0030170">
    <property type="term" value="F:pyridoxal phosphate binding"/>
    <property type="evidence" value="ECO:0007669"/>
    <property type="project" value="UniProtKB-UniRule"/>
</dbReference>
<dbReference type="Pfam" id="PF00464">
    <property type="entry name" value="SHMT"/>
    <property type="match status" value="1"/>
</dbReference>
<dbReference type="PANTHER" id="PTHR11680">
    <property type="entry name" value="SERINE HYDROXYMETHYLTRANSFERASE"/>
    <property type="match status" value="1"/>
</dbReference>
<feature type="binding site" evidence="9">
    <location>
        <position position="240"/>
    </location>
    <ligand>
        <name>(6S)-5,6,7,8-tetrahydrofolate</name>
        <dbReference type="ChEBI" id="CHEBI:57453"/>
    </ligand>
</feature>
<keyword evidence="7 9" id="KW-0808">Transferase</keyword>
<dbReference type="EMBL" id="CP155447">
    <property type="protein sequence ID" value="XBH04327.1"/>
    <property type="molecule type" value="Genomic_DNA"/>
</dbReference>
<dbReference type="EC" id="2.1.2.1" evidence="9"/>
<evidence type="ECO:0000256" key="5">
    <source>
        <dbReference type="ARBA" id="ARBA00022490"/>
    </source>
</evidence>
<comment type="pathway">
    <text evidence="9">One-carbon metabolism; tetrahydrofolate interconversion.</text>
</comment>
<comment type="subunit">
    <text evidence="4 9">Homodimer.</text>
</comment>
<dbReference type="GO" id="GO:0035999">
    <property type="term" value="P:tetrahydrofolate interconversion"/>
    <property type="evidence" value="ECO:0007669"/>
    <property type="project" value="UniProtKB-UniRule"/>
</dbReference>
<keyword evidence="9" id="KW-0028">Amino-acid biosynthesis</keyword>
<dbReference type="InterPro" id="IPR015421">
    <property type="entry name" value="PyrdxlP-dep_Trfase_major"/>
</dbReference>
<feature type="binding site" evidence="9">
    <location>
        <position position="117"/>
    </location>
    <ligand>
        <name>(6S)-5,6,7,8-tetrahydrofolate</name>
        <dbReference type="ChEBI" id="CHEBI:57453"/>
    </ligand>
</feature>
<accession>A0AAU7CFR3</accession>
<dbReference type="InterPro" id="IPR019798">
    <property type="entry name" value="Ser_HO-MeTrfase_PLP_BS"/>
</dbReference>
<dbReference type="Gene3D" id="3.90.1150.10">
    <property type="entry name" value="Aspartate Aminotransferase, domain 1"/>
    <property type="match status" value="1"/>
</dbReference>
<dbReference type="Gene3D" id="3.40.640.10">
    <property type="entry name" value="Type I PLP-dependent aspartate aminotransferase-like (Major domain)"/>
    <property type="match status" value="1"/>
</dbReference>
<dbReference type="CDD" id="cd00378">
    <property type="entry name" value="SHMT"/>
    <property type="match status" value="1"/>
</dbReference>
<name>A0AAU7CFR3_9BACT</name>
<comment type="caution">
    <text evidence="9">Lacks conserved residue(s) required for the propagation of feature annotation.</text>
</comment>
<comment type="subcellular location">
    <subcellularLocation>
        <location evidence="2 9">Cytoplasm</location>
    </subcellularLocation>
</comment>
<organism evidence="12">
    <name type="scientific">Singulisphaera sp. Ch08</name>
    <dbReference type="NCBI Taxonomy" id="3120278"/>
    <lineage>
        <taxon>Bacteria</taxon>
        <taxon>Pseudomonadati</taxon>
        <taxon>Planctomycetota</taxon>
        <taxon>Planctomycetia</taxon>
        <taxon>Isosphaerales</taxon>
        <taxon>Isosphaeraceae</taxon>
        <taxon>Singulisphaera</taxon>
    </lineage>
</organism>
<comment type="similarity">
    <text evidence="3 9">Belongs to the SHMT family.</text>
</comment>
<dbReference type="InterPro" id="IPR001085">
    <property type="entry name" value="Ser_HO-MeTrfase"/>
</dbReference>
<dbReference type="InterPro" id="IPR015422">
    <property type="entry name" value="PyrdxlP-dep_Trfase_small"/>
</dbReference>
<gene>
    <name evidence="9 12" type="primary">glyA</name>
    <name evidence="12" type="ORF">V5E97_39450</name>
</gene>
<comment type="catalytic activity">
    <reaction evidence="9">
        <text>(6R)-5,10-methylene-5,6,7,8-tetrahydrofolate + glycine + H2O = (6S)-5,6,7,8-tetrahydrofolate + L-serine</text>
        <dbReference type="Rhea" id="RHEA:15481"/>
        <dbReference type="ChEBI" id="CHEBI:15377"/>
        <dbReference type="ChEBI" id="CHEBI:15636"/>
        <dbReference type="ChEBI" id="CHEBI:33384"/>
        <dbReference type="ChEBI" id="CHEBI:57305"/>
        <dbReference type="ChEBI" id="CHEBI:57453"/>
        <dbReference type="EC" id="2.1.2.1"/>
    </reaction>
</comment>
<dbReference type="GO" id="GO:0019264">
    <property type="term" value="P:glycine biosynthetic process from serine"/>
    <property type="evidence" value="ECO:0007669"/>
    <property type="project" value="UniProtKB-UniRule"/>
</dbReference>
<reference evidence="12" key="1">
    <citation type="submission" date="2024-05" db="EMBL/GenBank/DDBJ databases">
        <title>Planctomycetes of the genus Singulisphaera possess chitinolytic capabilities.</title>
        <authorList>
            <person name="Ivanova A."/>
        </authorList>
    </citation>
    <scope>NUCLEOTIDE SEQUENCE</scope>
    <source>
        <strain evidence="12">Ch08T</strain>
    </source>
</reference>
<dbReference type="AlphaFoldDB" id="A0AAU7CFR3"/>
<comment type="function">
    <text evidence="9">Catalyzes the reversible interconversion of serine and glycine with tetrahydrofolate (THF) serving as the one-carbon carrier. This reaction serves as the major source of one-carbon groups required for the biosynthesis of purines, thymidylate, methionine, and other important biomolecules. Also exhibits THF-independent aldolase activity toward beta-hydroxyamino acids, producing glycine and aldehydes, via a retro-aldol mechanism.</text>
</comment>
<keyword evidence="8 9" id="KW-0663">Pyridoxal phosphate</keyword>
<proteinExistence type="inferred from homology"/>
<comment type="pathway">
    <text evidence="9">Amino-acid biosynthesis; glycine biosynthesis; glycine from L-serine: step 1/1.</text>
</comment>
<dbReference type="GO" id="GO:0004372">
    <property type="term" value="F:glycine hydroxymethyltransferase activity"/>
    <property type="evidence" value="ECO:0007669"/>
    <property type="project" value="UniProtKB-UniRule"/>
</dbReference>
<dbReference type="PROSITE" id="PS00096">
    <property type="entry name" value="SHMT"/>
    <property type="match status" value="1"/>
</dbReference>
<dbReference type="InterPro" id="IPR049943">
    <property type="entry name" value="Ser_HO-MeTrfase-like"/>
</dbReference>
<dbReference type="SUPFAM" id="SSF53383">
    <property type="entry name" value="PLP-dependent transferases"/>
    <property type="match status" value="1"/>
</dbReference>
<evidence type="ECO:0000256" key="3">
    <source>
        <dbReference type="ARBA" id="ARBA00006376"/>
    </source>
</evidence>
<evidence type="ECO:0000256" key="9">
    <source>
        <dbReference type="HAMAP-Rule" id="MF_00051"/>
    </source>
</evidence>
<dbReference type="PANTHER" id="PTHR11680:SF35">
    <property type="entry name" value="SERINE HYDROXYMETHYLTRANSFERASE 1"/>
    <property type="match status" value="1"/>
</dbReference>
<feature type="domain" description="Serine hydroxymethyltransferase-like" evidence="11">
    <location>
        <begin position="4"/>
        <end position="380"/>
    </location>
</feature>
<dbReference type="GO" id="GO:0005829">
    <property type="term" value="C:cytosol"/>
    <property type="evidence" value="ECO:0007669"/>
    <property type="project" value="TreeGrafter"/>
</dbReference>
<dbReference type="NCBIfam" id="NF000586">
    <property type="entry name" value="PRK00011.1"/>
    <property type="match status" value="1"/>
</dbReference>
<evidence type="ECO:0000313" key="12">
    <source>
        <dbReference type="EMBL" id="XBH04327.1"/>
    </source>
</evidence>
<evidence type="ECO:0000256" key="10">
    <source>
        <dbReference type="PIRSR" id="PIRSR000412-50"/>
    </source>
</evidence>
<protein>
    <recommendedName>
        <fullName evidence="9">Serine hydroxymethyltransferase</fullName>
        <shortName evidence="9">SHMT</shortName>
        <shortName evidence="9">Serine methylase</shortName>
        <ecNumber evidence="9">2.1.2.1</ecNumber>
    </recommendedName>
</protein>
<dbReference type="FunFam" id="3.40.640.10:FF:000001">
    <property type="entry name" value="Serine hydroxymethyltransferase"/>
    <property type="match status" value="1"/>
</dbReference>